<accession>A0A8R2LZM4</accession>
<dbReference type="SUPFAM" id="SSF48726">
    <property type="entry name" value="Immunoglobulin"/>
    <property type="match status" value="2"/>
</dbReference>
<evidence type="ECO:0000313" key="4">
    <source>
        <dbReference type="EnsemblMetazoa" id="XP_037870411.1"/>
    </source>
</evidence>
<evidence type="ECO:0000256" key="1">
    <source>
        <dbReference type="ARBA" id="ARBA00022737"/>
    </source>
</evidence>
<dbReference type="Pfam" id="PF13927">
    <property type="entry name" value="Ig_3"/>
    <property type="match status" value="1"/>
</dbReference>
<dbReference type="InterPro" id="IPR003599">
    <property type="entry name" value="Ig_sub"/>
</dbReference>
<dbReference type="Proteomes" id="UP000005204">
    <property type="component" value="Unassembled WGS sequence"/>
</dbReference>
<dbReference type="InterPro" id="IPR013098">
    <property type="entry name" value="Ig_I-set"/>
</dbReference>
<reference evidence="5" key="1">
    <citation type="journal article" date="2008" name="Insect Biochem. Mol. Biol.">
        <title>The genome of a lepidopteran model insect, the silkworm Bombyx mori.</title>
        <authorList>
            <consortium name="International Silkworm Genome Consortium"/>
        </authorList>
    </citation>
    <scope>NUCLEOTIDE SEQUENCE [LARGE SCALE GENOMIC DNA]</scope>
    <source>
        <strain evidence="5">p50T</strain>
    </source>
</reference>
<dbReference type="InterPro" id="IPR003598">
    <property type="entry name" value="Ig_sub2"/>
</dbReference>
<dbReference type="SMART" id="SM00408">
    <property type="entry name" value="IGc2"/>
    <property type="match status" value="2"/>
</dbReference>
<keyword evidence="5" id="KW-1185">Reference proteome</keyword>
<reference evidence="4" key="2">
    <citation type="submission" date="2022-06" db="UniProtKB">
        <authorList>
            <consortium name="EnsemblMetazoa"/>
        </authorList>
    </citation>
    <scope>IDENTIFICATION</scope>
    <source>
        <strain evidence="4">p50T (Dazao)</strain>
    </source>
</reference>
<evidence type="ECO:0000259" key="3">
    <source>
        <dbReference type="PROSITE" id="PS50835"/>
    </source>
</evidence>
<dbReference type="GO" id="GO:0009653">
    <property type="term" value="P:anatomical structure morphogenesis"/>
    <property type="evidence" value="ECO:0007669"/>
    <property type="project" value="UniProtKB-ARBA"/>
</dbReference>
<organism evidence="4 5">
    <name type="scientific">Bombyx mori</name>
    <name type="common">Silk moth</name>
    <dbReference type="NCBI Taxonomy" id="7091"/>
    <lineage>
        <taxon>Eukaryota</taxon>
        <taxon>Metazoa</taxon>
        <taxon>Ecdysozoa</taxon>
        <taxon>Arthropoda</taxon>
        <taxon>Hexapoda</taxon>
        <taxon>Insecta</taxon>
        <taxon>Pterygota</taxon>
        <taxon>Neoptera</taxon>
        <taxon>Endopterygota</taxon>
        <taxon>Lepidoptera</taxon>
        <taxon>Glossata</taxon>
        <taxon>Ditrysia</taxon>
        <taxon>Bombycoidea</taxon>
        <taxon>Bombycidae</taxon>
        <taxon>Bombycinae</taxon>
        <taxon>Bombyx</taxon>
    </lineage>
</organism>
<dbReference type="InterPro" id="IPR003961">
    <property type="entry name" value="FN3_dom"/>
</dbReference>
<dbReference type="KEGG" id="bmor:101741075"/>
<dbReference type="InterPro" id="IPR013783">
    <property type="entry name" value="Ig-like_fold"/>
</dbReference>
<name>A0A8R2LZM4_BOMMO</name>
<feature type="domain" description="Ig-like" evidence="3">
    <location>
        <begin position="27"/>
        <end position="117"/>
    </location>
</feature>
<dbReference type="InterPro" id="IPR007110">
    <property type="entry name" value="Ig-like_dom"/>
</dbReference>
<dbReference type="CDD" id="cd00063">
    <property type="entry name" value="FN3"/>
    <property type="match status" value="1"/>
</dbReference>
<dbReference type="EnsemblMetazoa" id="XM_038014483.1">
    <property type="protein sequence ID" value="XP_037870411.1"/>
    <property type="gene ID" value="LOC101741075"/>
</dbReference>
<dbReference type="Pfam" id="PF07679">
    <property type="entry name" value="I-set"/>
    <property type="match status" value="1"/>
</dbReference>
<dbReference type="Gene3D" id="2.60.40.10">
    <property type="entry name" value="Immunoglobulins"/>
    <property type="match status" value="3"/>
</dbReference>
<dbReference type="PANTHER" id="PTHR23278">
    <property type="entry name" value="SIDESTEP PROTEIN"/>
    <property type="match status" value="1"/>
</dbReference>
<dbReference type="PROSITE" id="PS50835">
    <property type="entry name" value="IG_LIKE"/>
    <property type="match status" value="3"/>
</dbReference>
<dbReference type="RefSeq" id="XP_062527384.1">
    <property type="nucleotide sequence ID" value="XM_062671400.1"/>
</dbReference>
<sequence>MRWFIATVISIVLVSSVLSTEVDDDEPFLEILARSTIYNTGERKAIFCRGKNLVEPIKWYSPSGKLIEAQSLKNKRVYVERIVEESGEHAPLIIQYIKIADNGNWTCRSGDLSETIQFIVGEKVNITNRNVEREGEEGKSIVLTCEAKGHPTPVVIWYKENSRIPNDTKKYEHRADNSLEIKNLNHADVGLYVCKVRQKALSYYTDKTVRLSVLHKPILYNNFTGTIDTTKYKTEEVYAIMNETKNITCSAIANPPPTYTWYRRNNGYDDDVPITDEEMVVTSENGTYSVLILRMRDNSSIGEYKCTANNIKGKESIIFHVNPAAKPNKPDFVSFLYANTTTLTFNVSCSSCPMELEEDRSPDPANLTVKGYSFQMVPAQENYPPDWDSAQDFEVDITDPNDTLFTVGPLANKTKYHVRIRSCNAAGYSEWVYFETLLETSHADRIIAAIAVILAAFTITSYF</sequence>
<dbReference type="CDD" id="cd00096">
    <property type="entry name" value="Ig"/>
    <property type="match status" value="1"/>
</dbReference>
<dbReference type="InterPro" id="IPR036179">
    <property type="entry name" value="Ig-like_dom_sf"/>
</dbReference>
<feature type="domain" description="Ig-like" evidence="3">
    <location>
        <begin position="217"/>
        <end position="318"/>
    </location>
</feature>
<dbReference type="GO" id="GO:0030154">
    <property type="term" value="P:cell differentiation"/>
    <property type="evidence" value="ECO:0007669"/>
    <property type="project" value="UniProtKB-ARBA"/>
</dbReference>
<dbReference type="InterPro" id="IPR036116">
    <property type="entry name" value="FN3_sf"/>
</dbReference>
<keyword evidence="2" id="KW-0732">Signal</keyword>
<feature type="chain" id="PRO_5035841127" description="Ig-like domain-containing protein" evidence="2">
    <location>
        <begin position="20"/>
        <end position="463"/>
    </location>
</feature>
<dbReference type="RefSeq" id="XP_037870411.1">
    <property type="nucleotide sequence ID" value="XM_038014483.2"/>
</dbReference>
<dbReference type="PANTHER" id="PTHR23278:SF19">
    <property type="entry name" value="OBSCURIN"/>
    <property type="match status" value="1"/>
</dbReference>
<dbReference type="AlphaFoldDB" id="A0A8R2LZM4"/>
<proteinExistence type="predicted"/>
<protein>
    <recommendedName>
        <fullName evidence="3">Ig-like domain-containing protein</fullName>
    </recommendedName>
</protein>
<dbReference type="SUPFAM" id="SSF49265">
    <property type="entry name" value="Fibronectin type III"/>
    <property type="match status" value="1"/>
</dbReference>
<feature type="domain" description="Ig-like" evidence="3">
    <location>
        <begin position="122"/>
        <end position="210"/>
    </location>
</feature>
<evidence type="ECO:0000256" key="2">
    <source>
        <dbReference type="SAM" id="SignalP"/>
    </source>
</evidence>
<feature type="signal peptide" evidence="2">
    <location>
        <begin position="1"/>
        <end position="19"/>
    </location>
</feature>
<keyword evidence="1" id="KW-0677">Repeat</keyword>
<dbReference type="GeneID" id="101741075"/>
<dbReference type="SMART" id="SM00409">
    <property type="entry name" value="IG"/>
    <property type="match status" value="3"/>
</dbReference>
<evidence type="ECO:0000313" key="5">
    <source>
        <dbReference type="Proteomes" id="UP000005204"/>
    </source>
</evidence>